<proteinExistence type="predicted"/>
<dbReference type="EMBL" id="MU275899">
    <property type="protein sequence ID" value="KAI0047717.1"/>
    <property type="molecule type" value="Genomic_DNA"/>
</dbReference>
<keyword evidence="2" id="KW-1185">Reference proteome</keyword>
<protein>
    <submittedName>
        <fullName evidence="1">Uncharacterized protein</fullName>
    </submittedName>
</protein>
<sequence length="125" mass="14280">MDWASFATPLVVAAHTRLSLGLVLVTGYPSKVQYSRRQQQPRGRGMRSWSVPLFLLLLPELLVSRFVPPRLEVQACIKRPCIVIRSLWLRAWSPVHGRLTATSARSTLHREFSDEPPTGRQVFFQ</sequence>
<evidence type="ECO:0000313" key="2">
    <source>
        <dbReference type="Proteomes" id="UP000814033"/>
    </source>
</evidence>
<evidence type="ECO:0000313" key="1">
    <source>
        <dbReference type="EMBL" id="KAI0047717.1"/>
    </source>
</evidence>
<organism evidence="1 2">
    <name type="scientific">Auriscalpium vulgare</name>
    <dbReference type="NCBI Taxonomy" id="40419"/>
    <lineage>
        <taxon>Eukaryota</taxon>
        <taxon>Fungi</taxon>
        <taxon>Dikarya</taxon>
        <taxon>Basidiomycota</taxon>
        <taxon>Agaricomycotina</taxon>
        <taxon>Agaricomycetes</taxon>
        <taxon>Russulales</taxon>
        <taxon>Auriscalpiaceae</taxon>
        <taxon>Auriscalpium</taxon>
    </lineage>
</organism>
<name>A0ACB8RUV8_9AGAM</name>
<dbReference type="Proteomes" id="UP000814033">
    <property type="component" value="Unassembled WGS sequence"/>
</dbReference>
<reference evidence="1" key="2">
    <citation type="journal article" date="2022" name="New Phytol.">
        <title>Evolutionary transition to the ectomycorrhizal habit in the genomes of a hyperdiverse lineage of mushroom-forming fungi.</title>
        <authorList>
            <person name="Looney B."/>
            <person name="Miyauchi S."/>
            <person name="Morin E."/>
            <person name="Drula E."/>
            <person name="Courty P.E."/>
            <person name="Kohler A."/>
            <person name="Kuo A."/>
            <person name="LaButti K."/>
            <person name="Pangilinan J."/>
            <person name="Lipzen A."/>
            <person name="Riley R."/>
            <person name="Andreopoulos W."/>
            <person name="He G."/>
            <person name="Johnson J."/>
            <person name="Nolan M."/>
            <person name="Tritt A."/>
            <person name="Barry K.W."/>
            <person name="Grigoriev I.V."/>
            <person name="Nagy L.G."/>
            <person name="Hibbett D."/>
            <person name="Henrissat B."/>
            <person name="Matheny P.B."/>
            <person name="Labbe J."/>
            <person name="Martin F.M."/>
        </authorList>
    </citation>
    <scope>NUCLEOTIDE SEQUENCE</scope>
    <source>
        <strain evidence="1">FP105234-sp</strain>
    </source>
</reference>
<reference evidence="1" key="1">
    <citation type="submission" date="2021-02" db="EMBL/GenBank/DDBJ databases">
        <authorList>
            <consortium name="DOE Joint Genome Institute"/>
            <person name="Ahrendt S."/>
            <person name="Looney B.P."/>
            <person name="Miyauchi S."/>
            <person name="Morin E."/>
            <person name="Drula E."/>
            <person name="Courty P.E."/>
            <person name="Chicoki N."/>
            <person name="Fauchery L."/>
            <person name="Kohler A."/>
            <person name="Kuo A."/>
            <person name="Labutti K."/>
            <person name="Pangilinan J."/>
            <person name="Lipzen A."/>
            <person name="Riley R."/>
            <person name="Andreopoulos W."/>
            <person name="He G."/>
            <person name="Johnson J."/>
            <person name="Barry K.W."/>
            <person name="Grigoriev I.V."/>
            <person name="Nagy L."/>
            <person name="Hibbett D."/>
            <person name="Henrissat B."/>
            <person name="Matheny P.B."/>
            <person name="Labbe J."/>
            <person name="Martin F."/>
        </authorList>
    </citation>
    <scope>NUCLEOTIDE SEQUENCE</scope>
    <source>
        <strain evidence="1">FP105234-sp</strain>
    </source>
</reference>
<gene>
    <name evidence="1" type="ORF">FA95DRAFT_1198112</name>
</gene>
<comment type="caution">
    <text evidence="1">The sequence shown here is derived from an EMBL/GenBank/DDBJ whole genome shotgun (WGS) entry which is preliminary data.</text>
</comment>
<accession>A0ACB8RUV8</accession>